<proteinExistence type="predicted"/>
<sequence length="65" mass="7401">MYLRCKHKNNEICAFAGISEGVKFCGGRVTGLNEIDQLQVCPLKDTRGDVGKTRRNYNVTKRRKL</sequence>
<accession>A0A0F9TGB2</accession>
<organism evidence="1">
    <name type="scientific">marine sediment metagenome</name>
    <dbReference type="NCBI Taxonomy" id="412755"/>
    <lineage>
        <taxon>unclassified sequences</taxon>
        <taxon>metagenomes</taxon>
        <taxon>ecological metagenomes</taxon>
    </lineage>
</organism>
<protein>
    <submittedName>
        <fullName evidence="1">Uncharacterized protein</fullName>
    </submittedName>
</protein>
<dbReference type="AlphaFoldDB" id="A0A0F9TGB2"/>
<reference evidence="1" key="1">
    <citation type="journal article" date="2015" name="Nature">
        <title>Complex archaea that bridge the gap between prokaryotes and eukaryotes.</title>
        <authorList>
            <person name="Spang A."/>
            <person name="Saw J.H."/>
            <person name="Jorgensen S.L."/>
            <person name="Zaremba-Niedzwiedzka K."/>
            <person name="Martijn J."/>
            <person name="Lind A.E."/>
            <person name="van Eijk R."/>
            <person name="Schleper C."/>
            <person name="Guy L."/>
            <person name="Ettema T.J."/>
        </authorList>
    </citation>
    <scope>NUCLEOTIDE SEQUENCE</scope>
</reference>
<dbReference type="EMBL" id="LAZR01000265">
    <property type="protein sequence ID" value="KKN78299.1"/>
    <property type="molecule type" value="Genomic_DNA"/>
</dbReference>
<name>A0A0F9TGB2_9ZZZZ</name>
<evidence type="ECO:0000313" key="1">
    <source>
        <dbReference type="EMBL" id="KKN78299.1"/>
    </source>
</evidence>
<gene>
    <name evidence="1" type="ORF">LCGC14_0351580</name>
</gene>
<comment type="caution">
    <text evidence="1">The sequence shown here is derived from an EMBL/GenBank/DDBJ whole genome shotgun (WGS) entry which is preliminary data.</text>
</comment>